<proteinExistence type="inferred from homology"/>
<dbReference type="SUPFAM" id="SSF51735">
    <property type="entry name" value="NAD(P)-binding Rossmann-fold domains"/>
    <property type="match status" value="1"/>
</dbReference>
<organism evidence="4 5">
    <name type="scientific">Smittium mucronatum</name>
    <dbReference type="NCBI Taxonomy" id="133383"/>
    <lineage>
        <taxon>Eukaryota</taxon>
        <taxon>Fungi</taxon>
        <taxon>Fungi incertae sedis</taxon>
        <taxon>Zoopagomycota</taxon>
        <taxon>Kickxellomycotina</taxon>
        <taxon>Harpellomycetes</taxon>
        <taxon>Harpellales</taxon>
        <taxon>Legeriomycetaceae</taxon>
        <taxon>Smittium</taxon>
    </lineage>
</organism>
<evidence type="ECO:0000256" key="2">
    <source>
        <dbReference type="ARBA" id="ARBA00006617"/>
    </source>
</evidence>
<comment type="subcellular location">
    <subcellularLocation>
        <location evidence="1">Mitochondrion outer membrane</location>
        <topology evidence="1">Peripheral membrane protein</topology>
    </subcellularLocation>
</comment>
<dbReference type="GO" id="GO:0051170">
    <property type="term" value="P:import into nucleus"/>
    <property type="evidence" value="ECO:0007669"/>
    <property type="project" value="TreeGrafter"/>
</dbReference>
<dbReference type="Gene3D" id="3.40.50.720">
    <property type="entry name" value="NAD(P)-binding Rossmann-like Domain"/>
    <property type="match status" value="1"/>
</dbReference>
<comment type="caution">
    <text evidence="4">The sequence shown here is derived from an EMBL/GenBank/DDBJ whole genome shotgun (WGS) entry which is preliminary data.</text>
</comment>
<dbReference type="Pfam" id="PF13460">
    <property type="entry name" value="NAD_binding_10"/>
    <property type="match status" value="1"/>
</dbReference>
<accession>A0A1R0H2R6</accession>
<sequence>MSENSLKIYIDGDVSSKLSSDVKEKLEQFKKANPDAKVLVLGPTGEVGREVVSLLLATGAFSRVTIAARKKLDPEYISEGGGKDSSPSSESMRPVLEQVVPINYDDEKAVNDLFAGDGYDTVFCCLGTTRGISGKDGFYRVDHDYVMKAAEKAKAGGTRVFSLCSAANANSDSMFFYAKVKGQVETELKGMGLPKVSIFQPGFLECERDQGRIGEKLVSFALPLAKFFFPKSLAVSTRSVARAMVYDSLLKRPETPVVNSYSNSAIIDIANSFQKQV</sequence>
<dbReference type="EMBL" id="LSSL01000899">
    <property type="protein sequence ID" value="OLY83449.1"/>
    <property type="molecule type" value="Genomic_DNA"/>
</dbReference>
<dbReference type="STRING" id="133383.A0A1R0H2R6"/>
<dbReference type="AlphaFoldDB" id="A0A1R0H2R6"/>
<dbReference type="PANTHER" id="PTHR14097">
    <property type="entry name" value="OXIDOREDUCTASE HTATIP2"/>
    <property type="match status" value="1"/>
</dbReference>
<protein>
    <submittedName>
        <fullName evidence="4">Oxidoreductase HTATIP2</fullName>
    </submittedName>
</protein>
<evidence type="ECO:0000313" key="4">
    <source>
        <dbReference type="EMBL" id="OLY83449.1"/>
    </source>
</evidence>
<name>A0A1R0H2R6_9FUNG</name>
<dbReference type="OrthoDB" id="430436at2759"/>
<evidence type="ECO:0000259" key="3">
    <source>
        <dbReference type="Pfam" id="PF13460"/>
    </source>
</evidence>
<dbReference type="InterPro" id="IPR036291">
    <property type="entry name" value="NAD(P)-bd_dom_sf"/>
</dbReference>
<dbReference type="PANTHER" id="PTHR14097:SF7">
    <property type="entry name" value="OXIDOREDUCTASE HTATIP2"/>
    <property type="match status" value="1"/>
</dbReference>
<keyword evidence="5" id="KW-1185">Reference proteome</keyword>
<dbReference type="GO" id="GO:0005741">
    <property type="term" value="C:mitochondrial outer membrane"/>
    <property type="evidence" value="ECO:0007669"/>
    <property type="project" value="UniProtKB-SubCell"/>
</dbReference>
<comment type="similarity">
    <text evidence="2">Belongs to the FMP52 family.</text>
</comment>
<feature type="domain" description="NAD(P)-binding" evidence="3">
    <location>
        <begin position="42"/>
        <end position="245"/>
    </location>
</feature>
<dbReference type="InterPro" id="IPR016040">
    <property type="entry name" value="NAD(P)-bd_dom"/>
</dbReference>
<dbReference type="Proteomes" id="UP000187455">
    <property type="component" value="Unassembled WGS sequence"/>
</dbReference>
<reference evidence="4 5" key="1">
    <citation type="journal article" date="2016" name="Mol. Biol. Evol.">
        <title>Genome-Wide Survey of Gut Fungi (Harpellales) Reveals the First Horizontally Transferred Ubiquitin Gene from a Mosquito Host.</title>
        <authorList>
            <person name="Wang Y."/>
            <person name="White M.M."/>
            <person name="Kvist S."/>
            <person name="Moncalvo J.M."/>
        </authorList>
    </citation>
    <scope>NUCLEOTIDE SEQUENCE [LARGE SCALE GENOMIC DNA]</scope>
    <source>
        <strain evidence="4 5">ALG-7-W6</strain>
    </source>
</reference>
<evidence type="ECO:0000313" key="5">
    <source>
        <dbReference type="Proteomes" id="UP000187455"/>
    </source>
</evidence>
<evidence type="ECO:0000256" key="1">
    <source>
        <dbReference type="ARBA" id="ARBA00004450"/>
    </source>
</evidence>
<gene>
    <name evidence="4" type="ORF">AYI68_g2411</name>
</gene>